<evidence type="ECO:0000256" key="1">
    <source>
        <dbReference type="SAM" id="Coils"/>
    </source>
</evidence>
<feature type="transmembrane region" description="Helical" evidence="2">
    <location>
        <begin position="469"/>
        <end position="489"/>
    </location>
</feature>
<evidence type="ECO:0000313" key="3">
    <source>
        <dbReference type="EMBL" id="CUP23260.1"/>
    </source>
</evidence>
<organism evidence="3 4">
    <name type="scientific">Bacteroides uniformis</name>
    <dbReference type="NCBI Taxonomy" id="820"/>
    <lineage>
        <taxon>Bacteria</taxon>
        <taxon>Pseudomonadati</taxon>
        <taxon>Bacteroidota</taxon>
        <taxon>Bacteroidia</taxon>
        <taxon>Bacteroidales</taxon>
        <taxon>Bacteroidaceae</taxon>
        <taxon>Bacteroides</taxon>
    </lineage>
</organism>
<proteinExistence type="predicted"/>
<dbReference type="AlphaFoldDB" id="A0A174LNI0"/>
<keyword evidence="2" id="KW-0472">Membrane</keyword>
<feature type="transmembrane region" description="Helical" evidence="2">
    <location>
        <begin position="16"/>
        <end position="36"/>
    </location>
</feature>
<protein>
    <submittedName>
        <fullName evidence="3">Putative transmembrane protein</fullName>
    </submittedName>
</protein>
<keyword evidence="2 3" id="KW-0812">Transmembrane</keyword>
<keyword evidence="2" id="KW-1133">Transmembrane helix</keyword>
<dbReference type="InterPro" id="IPR050445">
    <property type="entry name" value="Bact_polysacc_biosynth/exp"/>
</dbReference>
<dbReference type="RefSeq" id="WP_057280996.1">
    <property type="nucleotide sequence ID" value="NZ_CZBF01000001.1"/>
</dbReference>
<accession>A0A174LNI0</accession>
<gene>
    <name evidence="3" type="ORF">ERS852554_00049</name>
</gene>
<dbReference type="EMBL" id="CZBF01000001">
    <property type="protein sequence ID" value="CUP23260.1"/>
    <property type="molecule type" value="Genomic_DNA"/>
</dbReference>
<evidence type="ECO:0000256" key="2">
    <source>
        <dbReference type="SAM" id="Phobius"/>
    </source>
</evidence>
<name>A0A174LNI0_BACUN</name>
<dbReference type="PANTHER" id="PTHR32309:SF13">
    <property type="entry name" value="FERRIC ENTEROBACTIN TRANSPORT PROTEIN FEPE"/>
    <property type="match status" value="1"/>
</dbReference>
<dbReference type="GO" id="GO:0004713">
    <property type="term" value="F:protein tyrosine kinase activity"/>
    <property type="evidence" value="ECO:0007669"/>
    <property type="project" value="TreeGrafter"/>
</dbReference>
<feature type="coiled-coil region" evidence="1">
    <location>
        <begin position="325"/>
        <end position="362"/>
    </location>
</feature>
<reference evidence="3 4" key="1">
    <citation type="submission" date="2015-09" db="EMBL/GenBank/DDBJ databases">
        <authorList>
            <consortium name="Pathogen Informatics"/>
        </authorList>
    </citation>
    <scope>NUCLEOTIDE SEQUENCE [LARGE SCALE GENOMIC DNA]</scope>
    <source>
        <strain evidence="3 4">2789STDY5834942</strain>
    </source>
</reference>
<dbReference type="PANTHER" id="PTHR32309">
    <property type="entry name" value="TYROSINE-PROTEIN KINASE"/>
    <property type="match status" value="1"/>
</dbReference>
<keyword evidence="1" id="KW-0175">Coiled coil</keyword>
<dbReference type="Proteomes" id="UP000095788">
    <property type="component" value="Unassembled WGS sequence"/>
</dbReference>
<sequence length="719" mass="82331">MNIVQFLASFFYRIRYWLLWGSLLVTALVIYFTQFLPYSYTVNSSLYAGVTNGTNLDGSQLININSTFDNIINIGKSRNTLAKVSVRLLATNLVYGDEWKDNMYIQAKHYRQLVQILPKEVLALVDRSSLDKTVTNLMNYRKENSSNFVYSIFNRPYPFYSYNALNSIIIKRLGTSDLIELVYTSADPGITQNTLKILEDELLKAYEQLRFSATNSAIAYFEEQVRIAKKALTAEEDDLTDYSVQKQVINYNEQSKALALTKYGTDDRMEEVQRIYGSAVALRQMLENKMDIRAKIIRTNTNLLQELEKVSTLNQSILEQEIFTTEQSQQNSSKLQKEKEALQKAEEKISHLSDNLNEYSFSKEGVGIQDMVTEWLMACINEAKAKAEVKVLVDRQREIVDQYRDFSPVGTQIKRKERAVGIAEDNYRRQIAGLAEAHLRLQNIKMTTANLQVIASPEYPLTDNGRKRLIYILAAFFGSLIFISGYFLLIELLDRTLRDPDRSKRLSGLSVIAAFNGISNLKYRGFLKACNRLAAAYSCRQLNNYLHPDRPTVINLLSMEKREGKSFLAKYFIDYWETEGMKVRLVKYDHDFDTQNKGYVQAQELSDFWVLNEAEEVPDIILVEYPAVSTATLPMPVLKKADFNLLIANAARLWGRDDDTRLKPLKEELEGTPLFMYLNNADREVVESFTGELPPHTPVHSFFSRLAQLGLTSKSAAVK</sequence>
<dbReference type="GO" id="GO:0005886">
    <property type="term" value="C:plasma membrane"/>
    <property type="evidence" value="ECO:0007669"/>
    <property type="project" value="TreeGrafter"/>
</dbReference>
<evidence type="ECO:0000313" key="4">
    <source>
        <dbReference type="Proteomes" id="UP000095788"/>
    </source>
</evidence>